<evidence type="ECO:0000256" key="1">
    <source>
        <dbReference type="ARBA" id="ARBA00022884"/>
    </source>
</evidence>
<dbReference type="OrthoDB" id="439808at2759"/>
<dbReference type="Proteomes" id="UP000825935">
    <property type="component" value="Chromosome 14"/>
</dbReference>
<dbReference type="GO" id="GO:0003723">
    <property type="term" value="F:RNA binding"/>
    <property type="evidence" value="ECO:0007669"/>
    <property type="project" value="UniProtKB-UniRule"/>
</dbReference>
<gene>
    <name evidence="4" type="ORF">KP509_14G056300</name>
</gene>
<sequence length="399" mass="44464">MLQHQFEERAQKYKECNLYVKNLADLVDDKALCEHFSSHGNIISAKVMLDGKGLSKGFGFVCFSSPQEAQSALSEHQSLLCGRPIYVAVAQPKEIRHAQLENMFAQKTAAIDWPQYGMLPSCPSYSCIPSPVSYQFSPSENIMPREVYTLPSISEPMPQCDILGAPMPRQVYMPSSMYSGFPPMPYFYGLGPYCQPQQITSIGDFGAFLQPVGEVDPPLIPSHMIHMPFPIKGVQPTSCFGRPEPSCLLQQSMCEGYFGAFPQPNAGELHMPSPVSSFQPMPCFDRWQPACHHQPSIIVGDFQISRQPNSYAELNMPPLISGSQPMSYFDRAEPSCHSRQIICDGDLRTFPQPMQGQIYMSCPVSNSKETSHFDGLQPIHYPQQSIMIGGFQIPLLSMP</sequence>
<evidence type="ECO:0000259" key="3">
    <source>
        <dbReference type="PROSITE" id="PS50102"/>
    </source>
</evidence>
<keyword evidence="1 2" id="KW-0694">RNA-binding</keyword>
<dbReference type="Pfam" id="PF00076">
    <property type="entry name" value="RRM_1"/>
    <property type="match status" value="1"/>
</dbReference>
<dbReference type="SUPFAM" id="SSF54928">
    <property type="entry name" value="RNA-binding domain, RBD"/>
    <property type="match status" value="1"/>
</dbReference>
<keyword evidence="5" id="KW-1185">Reference proteome</keyword>
<dbReference type="InterPro" id="IPR012677">
    <property type="entry name" value="Nucleotide-bd_a/b_plait_sf"/>
</dbReference>
<dbReference type="PROSITE" id="PS50102">
    <property type="entry name" value="RRM"/>
    <property type="match status" value="1"/>
</dbReference>
<comment type="caution">
    <text evidence="4">The sequence shown here is derived from an EMBL/GenBank/DDBJ whole genome shotgun (WGS) entry which is preliminary data.</text>
</comment>
<dbReference type="SMART" id="SM00360">
    <property type="entry name" value="RRM"/>
    <property type="match status" value="1"/>
</dbReference>
<evidence type="ECO:0000313" key="4">
    <source>
        <dbReference type="EMBL" id="KAH7415670.1"/>
    </source>
</evidence>
<dbReference type="InterPro" id="IPR052462">
    <property type="entry name" value="SLIRP/GR-RBP-like"/>
</dbReference>
<dbReference type="InterPro" id="IPR035979">
    <property type="entry name" value="RBD_domain_sf"/>
</dbReference>
<dbReference type="PANTHER" id="PTHR48027">
    <property type="entry name" value="HETEROGENEOUS NUCLEAR RIBONUCLEOPROTEIN 87F-RELATED"/>
    <property type="match status" value="1"/>
</dbReference>
<dbReference type="Gene3D" id="3.30.70.330">
    <property type="match status" value="1"/>
</dbReference>
<reference evidence="4" key="1">
    <citation type="submission" date="2021-08" db="EMBL/GenBank/DDBJ databases">
        <title>WGS assembly of Ceratopteris richardii.</title>
        <authorList>
            <person name="Marchant D.B."/>
            <person name="Chen G."/>
            <person name="Jenkins J."/>
            <person name="Shu S."/>
            <person name="Leebens-Mack J."/>
            <person name="Grimwood J."/>
            <person name="Schmutz J."/>
            <person name="Soltis P."/>
            <person name="Soltis D."/>
            <person name="Chen Z.-H."/>
        </authorList>
    </citation>
    <scope>NUCLEOTIDE SEQUENCE</scope>
    <source>
        <strain evidence="4">Whitten #5841</strain>
        <tissue evidence="4">Leaf</tissue>
    </source>
</reference>
<dbReference type="AlphaFoldDB" id="A0A8T2T840"/>
<protein>
    <recommendedName>
        <fullName evidence="3">RRM domain-containing protein</fullName>
    </recommendedName>
</protein>
<proteinExistence type="predicted"/>
<feature type="domain" description="RRM" evidence="3">
    <location>
        <begin position="16"/>
        <end position="92"/>
    </location>
</feature>
<evidence type="ECO:0000256" key="2">
    <source>
        <dbReference type="PROSITE-ProRule" id="PRU00176"/>
    </source>
</evidence>
<name>A0A8T2T840_CERRI</name>
<dbReference type="InterPro" id="IPR000504">
    <property type="entry name" value="RRM_dom"/>
</dbReference>
<dbReference type="EMBL" id="CM035419">
    <property type="protein sequence ID" value="KAH7415670.1"/>
    <property type="molecule type" value="Genomic_DNA"/>
</dbReference>
<organism evidence="4 5">
    <name type="scientific">Ceratopteris richardii</name>
    <name type="common">Triangle waterfern</name>
    <dbReference type="NCBI Taxonomy" id="49495"/>
    <lineage>
        <taxon>Eukaryota</taxon>
        <taxon>Viridiplantae</taxon>
        <taxon>Streptophyta</taxon>
        <taxon>Embryophyta</taxon>
        <taxon>Tracheophyta</taxon>
        <taxon>Polypodiopsida</taxon>
        <taxon>Polypodiidae</taxon>
        <taxon>Polypodiales</taxon>
        <taxon>Pteridineae</taxon>
        <taxon>Pteridaceae</taxon>
        <taxon>Parkerioideae</taxon>
        <taxon>Ceratopteris</taxon>
    </lineage>
</organism>
<evidence type="ECO:0000313" key="5">
    <source>
        <dbReference type="Proteomes" id="UP000825935"/>
    </source>
</evidence>
<accession>A0A8T2T840</accession>